<dbReference type="Proteomes" id="UP001499852">
    <property type="component" value="Unassembled WGS sequence"/>
</dbReference>
<comment type="subcellular location">
    <subcellularLocation>
        <location evidence="1">Cell membrane</location>
        <topology evidence="1">Multi-pass membrane protein</topology>
    </subcellularLocation>
</comment>
<feature type="transmembrane region" description="Helical" evidence="6">
    <location>
        <begin position="31"/>
        <end position="52"/>
    </location>
</feature>
<reference evidence="9" key="1">
    <citation type="journal article" date="2019" name="Int. J. Syst. Evol. Microbiol.">
        <title>The Global Catalogue of Microorganisms (GCM) 10K type strain sequencing project: providing services to taxonomists for standard genome sequencing and annotation.</title>
        <authorList>
            <consortium name="The Broad Institute Genomics Platform"/>
            <consortium name="The Broad Institute Genome Sequencing Center for Infectious Disease"/>
            <person name="Wu L."/>
            <person name="Ma J."/>
        </authorList>
    </citation>
    <scope>NUCLEOTIDE SEQUENCE [LARGE SCALE GENOMIC DNA]</scope>
    <source>
        <strain evidence="9">JCM 18053</strain>
    </source>
</reference>
<protein>
    <recommendedName>
        <fullName evidence="7">RDD domain-containing protein</fullName>
    </recommendedName>
</protein>
<dbReference type="EMBL" id="BAABIA010000001">
    <property type="protein sequence ID" value="GAA5133816.1"/>
    <property type="molecule type" value="Genomic_DNA"/>
</dbReference>
<keyword evidence="2" id="KW-1003">Cell membrane</keyword>
<evidence type="ECO:0000256" key="6">
    <source>
        <dbReference type="SAM" id="Phobius"/>
    </source>
</evidence>
<dbReference type="RefSeq" id="WP_345734733.1">
    <property type="nucleotide sequence ID" value="NZ_BAABIA010000001.1"/>
</dbReference>
<evidence type="ECO:0000259" key="7">
    <source>
        <dbReference type="Pfam" id="PF06271"/>
    </source>
</evidence>
<organism evidence="8 9">
    <name type="scientific">Prosthecobacter algae</name>
    <dbReference type="NCBI Taxonomy" id="1144682"/>
    <lineage>
        <taxon>Bacteria</taxon>
        <taxon>Pseudomonadati</taxon>
        <taxon>Verrucomicrobiota</taxon>
        <taxon>Verrucomicrobiia</taxon>
        <taxon>Verrucomicrobiales</taxon>
        <taxon>Verrucomicrobiaceae</taxon>
        <taxon>Prosthecobacter</taxon>
    </lineage>
</organism>
<evidence type="ECO:0000256" key="2">
    <source>
        <dbReference type="ARBA" id="ARBA00022475"/>
    </source>
</evidence>
<evidence type="ECO:0000256" key="3">
    <source>
        <dbReference type="ARBA" id="ARBA00022692"/>
    </source>
</evidence>
<dbReference type="InterPro" id="IPR051791">
    <property type="entry name" value="Pra-immunoreactive"/>
</dbReference>
<feature type="domain" description="RDD" evidence="7">
    <location>
        <begin position="25"/>
        <end position="147"/>
    </location>
</feature>
<dbReference type="PANTHER" id="PTHR36115">
    <property type="entry name" value="PROLINE-RICH ANTIGEN HOMOLOG-RELATED"/>
    <property type="match status" value="1"/>
</dbReference>
<name>A0ABP9NU53_9BACT</name>
<dbReference type="InterPro" id="IPR010432">
    <property type="entry name" value="RDD"/>
</dbReference>
<dbReference type="Pfam" id="PF06271">
    <property type="entry name" value="RDD"/>
    <property type="match status" value="1"/>
</dbReference>
<feature type="transmembrane region" description="Helical" evidence="6">
    <location>
        <begin position="59"/>
        <end position="77"/>
    </location>
</feature>
<proteinExistence type="predicted"/>
<feature type="transmembrane region" description="Helical" evidence="6">
    <location>
        <begin position="111"/>
        <end position="135"/>
    </location>
</feature>
<gene>
    <name evidence="8" type="ORF">GCM10023213_04340</name>
</gene>
<evidence type="ECO:0000256" key="5">
    <source>
        <dbReference type="ARBA" id="ARBA00023136"/>
    </source>
</evidence>
<evidence type="ECO:0000256" key="1">
    <source>
        <dbReference type="ARBA" id="ARBA00004651"/>
    </source>
</evidence>
<dbReference type="PANTHER" id="PTHR36115:SF4">
    <property type="entry name" value="MEMBRANE PROTEIN"/>
    <property type="match status" value="1"/>
</dbReference>
<accession>A0ABP9NU53</accession>
<evidence type="ECO:0000256" key="4">
    <source>
        <dbReference type="ARBA" id="ARBA00022989"/>
    </source>
</evidence>
<keyword evidence="9" id="KW-1185">Reference proteome</keyword>
<keyword evidence="5 6" id="KW-0472">Membrane</keyword>
<sequence>MSEPPPIPDPQEPYKATSTVALPLASQWVRLGAQIIDVLIAVVAVLILNLLTWGNLPQFLMNLLLGAALVAINWQHLQNGQTIGKKLLKLKIVRRDGSPVDRMHIVTRRLLPVWIVGAVPYIGWIVVLADALCIFRPGRNTLHDDFAETKVVQF</sequence>
<comment type="caution">
    <text evidence="8">The sequence shown here is derived from an EMBL/GenBank/DDBJ whole genome shotgun (WGS) entry which is preliminary data.</text>
</comment>
<keyword evidence="4 6" id="KW-1133">Transmembrane helix</keyword>
<evidence type="ECO:0000313" key="8">
    <source>
        <dbReference type="EMBL" id="GAA5133816.1"/>
    </source>
</evidence>
<keyword evidence="3 6" id="KW-0812">Transmembrane</keyword>
<evidence type="ECO:0000313" key="9">
    <source>
        <dbReference type="Proteomes" id="UP001499852"/>
    </source>
</evidence>